<dbReference type="InterPro" id="IPR036514">
    <property type="entry name" value="SGNH_hydro_sf"/>
</dbReference>
<dbReference type="InterPro" id="IPR013830">
    <property type="entry name" value="SGNH_hydro"/>
</dbReference>
<evidence type="ECO:0000313" key="3">
    <source>
        <dbReference type="Proteomes" id="UP000634134"/>
    </source>
</evidence>
<dbReference type="GO" id="GO:0016787">
    <property type="term" value="F:hydrolase activity"/>
    <property type="evidence" value="ECO:0007669"/>
    <property type="project" value="UniProtKB-KW"/>
</dbReference>
<gene>
    <name evidence="2" type="ORF">IEE83_04980</name>
</gene>
<dbReference type="EMBL" id="JACYGY010000001">
    <property type="protein sequence ID" value="MBE9461231.1"/>
    <property type="molecule type" value="Genomic_DNA"/>
</dbReference>
<proteinExistence type="predicted"/>
<dbReference type="Gene3D" id="3.40.50.1110">
    <property type="entry name" value="SGNH hydrolase"/>
    <property type="match status" value="1"/>
</dbReference>
<sequence>MALRRDFLKKTILGSAAGIMLPEMLSADPFEKNETDKIEKGYTFLFQGDSITDGNRTRNTDWNHVMGHGFAYLISSRLWFEHPENEFHFFNRGISGNKITDLAARWQTDTLDLKPNLINILVGVNDTEAAVKGNKENTPQSFETDYRSVLEKTKKDLPDVQLVLGVPFLLPVGRVKEKWEIYQNELGPRQEIVKRLSKDFDAICIDFQGGFDEALKKAPADYWIWDGIHPMPAGHELMARLWIKEVHKKLKFVK</sequence>
<protein>
    <submittedName>
        <fullName evidence="2">SGNH/GDSL hydrolase family protein</fullName>
    </submittedName>
</protein>
<dbReference type="CDD" id="cd01834">
    <property type="entry name" value="SGNH_hydrolase_like_2"/>
    <property type="match status" value="1"/>
</dbReference>
<keyword evidence="2" id="KW-0378">Hydrolase</keyword>
<dbReference type="PANTHER" id="PTHR30383:SF5">
    <property type="entry name" value="SGNH HYDROLASE-TYPE ESTERASE DOMAIN-CONTAINING PROTEIN"/>
    <property type="match status" value="1"/>
</dbReference>
<dbReference type="SUPFAM" id="SSF52266">
    <property type="entry name" value="SGNH hydrolase"/>
    <property type="match status" value="1"/>
</dbReference>
<name>A0ABR9W6Y8_9BACT</name>
<dbReference type="Pfam" id="PF13472">
    <property type="entry name" value="Lipase_GDSL_2"/>
    <property type="match status" value="1"/>
</dbReference>
<organism evidence="2 3">
    <name type="scientific">Dyadobacter subterraneus</name>
    <dbReference type="NCBI Taxonomy" id="2773304"/>
    <lineage>
        <taxon>Bacteria</taxon>
        <taxon>Pseudomonadati</taxon>
        <taxon>Bacteroidota</taxon>
        <taxon>Cytophagia</taxon>
        <taxon>Cytophagales</taxon>
        <taxon>Spirosomataceae</taxon>
        <taxon>Dyadobacter</taxon>
    </lineage>
</organism>
<keyword evidence="3" id="KW-1185">Reference proteome</keyword>
<feature type="domain" description="SGNH hydrolase-type esterase" evidence="1">
    <location>
        <begin position="48"/>
        <end position="237"/>
    </location>
</feature>
<comment type="caution">
    <text evidence="2">The sequence shown here is derived from an EMBL/GenBank/DDBJ whole genome shotgun (WGS) entry which is preliminary data.</text>
</comment>
<reference evidence="3" key="1">
    <citation type="submission" date="2023-07" db="EMBL/GenBank/DDBJ databases">
        <title>Dyadobacter sp. nov 'subterranea' isolated from contaminted grondwater.</title>
        <authorList>
            <person name="Szabo I."/>
            <person name="Al-Omari J."/>
            <person name="Szerdahelyi S.G."/>
            <person name="Rado J."/>
        </authorList>
    </citation>
    <scope>NUCLEOTIDE SEQUENCE [LARGE SCALE GENOMIC DNA]</scope>
    <source>
        <strain evidence="3">UP-52</strain>
    </source>
</reference>
<dbReference type="InterPro" id="IPR051532">
    <property type="entry name" value="Ester_Hydrolysis_Enzymes"/>
</dbReference>
<dbReference type="Proteomes" id="UP000634134">
    <property type="component" value="Unassembled WGS sequence"/>
</dbReference>
<dbReference type="PANTHER" id="PTHR30383">
    <property type="entry name" value="THIOESTERASE 1/PROTEASE 1/LYSOPHOSPHOLIPASE L1"/>
    <property type="match status" value="1"/>
</dbReference>
<accession>A0ABR9W6Y8</accession>
<dbReference type="RefSeq" id="WP_194119512.1">
    <property type="nucleotide sequence ID" value="NZ_JACYGY010000001.1"/>
</dbReference>
<evidence type="ECO:0000259" key="1">
    <source>
        <dbReference type="Pfam" id="PF13472"/>
    </source>
</evidence>
<evidence type="ECO:0000313" key="2">
    <source>
        <dbReference type="EMBL" id="MBE9461231.1"/>
    </source>
</evidence>